<dbReference type="SUPFAM" id="SSF47336">
    <property type="entry name" value="ACP-like"/>
    <property type="match status" value="1"/>
</dbReference>
<dbReference type="EMBL" id="JALJOS010000009">
    <property type="protein sequence ID" value="KAK9834556.1"/>
    <property type="molecule type" value="Genomic_DNA"/>
</dbReference>
<name>A0AAW1RKX8_9CHLO</name>
<dbReference type="InterPro" id="IPR000873">
    <property type="entry name" value="AMP-dep_synth/lig_dom"/>
</dbReference>
<evidence type="ECO:0000259" key="4">
    <source>
        <dbReference type="Pfam" id="PF00550"/>
    </source>
</evidence>
<evidence type="ECO:0000259" key="3">
    <source>
        <dbReference type="Pfam" id="PF00501"/>
    </source>
</evidence>
<dbReference type="SUPFAM" id="SSF56801">
    <property type="entry name" value="Acetyl-CoA synthetase-like"/>
    <property type="match status" value="1"/>
</dbReference>
<evidence type="ECO:0000313" key="7">
    <source>
        <dbReference type="Proteomes" id="UP001438707"/>
    </source>
</evidence>
<gene>
    <name evidence="6" type="ORF">WJX74_004578</name>
</gene>
<dbReference type="CDD" id="cd04433">
    <property type="entry name" value="AFD_class_I"/>
    <property type="match status" value="1"/>
</dbReference>
<dbReference type="InterPro" id="IPR045851">
    <property type="entry name" value="AMP-bd_C_sf"/>
</dbReference>
<evidence type="ECO:0008006" key="8">
    <source>
        <dbReference type="Google" id="ProtNLM"/>
    </source>
</evidence>
<dbReference type="InterPro" id="IPR036736">
    <property type="entry name" value="ACP-like_sf"/>
</dbReference>
<dbReference type="InterPro" id="IPR009081">
    <property type="entry name" value="PP-bd_ACP"/>
</dbReference>
<dbReference type="AlphaFoldDB" id="A0AAW1RKX8"/>
<dbReference type="Gene3D" id="3.40.50.12780">
    <property type="entry name" value="N-terminal domain of ligase-like"/>
    <property type="match status" value="2"/>
</dbReference>
<evidence type="ECO:0000256" key="2">
    <source>
        <dbReference type="ARBA" id="ARBA00022598"/>
    </source>
</evidence>
<dbReference type="InterPro" id="IPR042099">
    <property type="entry name" value="ANL_N_sf"/>
</dbReference>
<dbReference type="Pfam" id="PF00550">
    <property type="entry name" value="PP-binding"/>
    <property type="match status" value="1"/>
</dbReference>
<sequence length="476" mass="50996">MSELFGNLKSSRNGFAIIDGTSGEEVSRDVVLREALRLSQALHAWGLTTQGCVVLVDSSTVEYVTRIIGVWLSEGITCPQPLGKSQADFQFVLRDSGACLVVGPNAGLEEILAAAAAVGIAYVSIALEATEEANLSFPKNGCIPLRSIWSIGAKLPLAIHQQVQEAFGIPVYEMYGMSEGGVATANDPSIPDGCKAGTAGLPRPGYRIAIFGPDGQQVCGQEIGEICIKSEMGFQGYHNRPEDEQASFIDGWFHSGDSGYLDEDGFLVVTGRIKELIDCGGLKFSPDEVDNGLQQQGDVAEAATFAVPEPMLGQVAVAAVVLRPHSKLTAEEASLILRRFVAEKLQDFKVPARVHVVKCVPRSRAQMLQRWKLAELFSGQQDKTQPLDGAKTHRNVLENVQRAWKEELSTPPAHGTANFFKSGGGSMQAAALAINLSSRLGFPINSSTIFTCPEPEKLASSIQHCMAVSHSEVSLG</sequence>
<reference evidence="6 7" key="1">
    <citation type="journal article" date="2024" name="Nat. Commun.">
        <title>Phylogenomics reveals the evolutionary origins of lichenization in chlorophyte algae.</title>
        <authorList>
            <person name="Puginier C."/>
            <person name="Libourel C."/>
            <person name="Otte J."/>
            <person name="Skaloud P."/>
            <person name="Haon M."/>
            <person name="Grisel S."/>
            <person name="Petersen M."/>
            <person name="Berrin J.G."/>
            <person name="Delaux P.M."/>
            <person name="Dal Grande F."/>
            <person name="Keller J."/>
        </authorList>
    </citation>
    <scope>NUCLEOTIDE SEQUENCE [LARGE SCALE GENOMIC DNA]</scope>
    <source>
        <strain evidence="6 7">SAG 2145</strain>
    </source>
</reference>
<comment type="similarity">
    <text evidence="1">Belongs to the ATP-dependent AMP-binding enzyme family.</text>
</comment>
<dbReference type="InterPro" id="IPR025110">
    <property type="entry name" value="AMP-bd_C"/>
</dbReference>
<evidence type="ECO:0000256" key="1">
    <source>
        <dbReference type="ARBA" id="ARBA00006432"/>
    </source>
</evidence>
<comment type="caution">
    <text evidence="6">The sequence shown here is derived from an EMBL/GenBank/DDBJ whole genome shotgun (WGS) entry which is preliminary data.</text>
</comment>
<dbReference type="Pfam" id="PF00501">
    <property type="entry name" value="AMP-binding"/>
    <property type="match status" value="1"/>
</dbReference>
<dbReference type="Gene3D" id="1.10.1200.10">
    <property type="entry name" value="ACP-like"/>
    <property type="match status" value="1"/>
</dbReference>
<evidence type="ECO:0000313" key="6">
    <source>
        <dbReference type="EMBL" id="KAK9834556.1"/>
    </source>
</evidence>
<protein>
    <recommendedName>
        <fullName evidence="8">Carrier domain-containing protein</fullName>
    </recommendedName>
</protein>
<proteinExistence type="inferred from homology"/>
<dbReference type="PANTHER" id="PTHR43201:SF5">
    <property type="entry name" value="MEDIUM-CHAIN ACYL-COA LIGASE ACSF2, MITOCHONDRIAL"/>
    <property type="match status" value="1"/>
</dbReference>
<keyword evidence="7" id="KW-1185">Reference proteome</keyword>
<dbReference type="GO" id="GO:0031956">
    <property type="term" value="F:medium-chain fatty acid-CoA ligase activity"/>
    <property type="evidence" value="ECO:0007669"/>
    <property type="project" value="TreeGrafter"/>
</dbReference>
<feature type="domain" description="AMP-binding enzyme C-terminal" evidence="5">
    <location>
        <begin position="288"/>
        <end position="364"/>
    </location>
</feature>
<dbReference type="Pfam" id="PF13193">
    <property type="entry name" value="AMP-binding_C"/>
    <property type="match status" value="1"/>
</dbReference>
<feature type="domain" description="AMP-dependent synthetase/ligase" evidence="3">
    <location>
        <begin position="145"/>
        <end position="238"/>
    </location>
</feature>
<accession>A0AAW1RKX8</accession>
<feature type="domain" description="Carrier" evidence="4">
    <location>
        <begin position="400"/>
        <end position="460"/>
    </location>
</feature>
<keyword evidence="2" id="KW-0436">Ligase</keyword>
<dbReference type="Gene3D" id="3.30.300.30">
    <property type="match status" value="1"/>
</dbReference>
<organism evidence="6 7">
    <name type="scientific">Apatococcus lobatus</name>
    <dbReference type="NCBI Taxonomy" id="904363"/>
    <lineage>
        <taxon>Eukaryota</taxon>
        <taxon>Viridiplantae</taxon>
        <taxon>Chlorophyta</taxon>
        <taxon>core chlorophytes</taxon>
        <taxon>Trebouxiophyceae</taxon>
        <taxon>Chlorellales</taxon>
        <taxon>Chlorellaceae</taxon>
        <taxon>Apatococcus</taxon>
    </lineage>
</organism>
<dbReference type="GO" id="GO:0006631">
    <property type="term" value="P:fatty acid metabolic process"/>
    <property type="evidence" value="ECO:0007669"/>
    <property type="project" value="TreeGrafter"/>
</dbReference>
<dbReference type="PANTHER" id="PTHR43201">
    <property type="entry name" value="ACYL-COA SYNTHETASE"/>
    <property type="match status" value="1"/>
</dbReference>
<dbReference type="Proteomes" id="UP001438707">
    <property type="component" value="Unassembled WGS sequence"/>
</dbReference>
<evidence type="ECO:0000259" key="5">
    <source>
        <dbReference type="Pfam" id="PF13193"/>
    </source>
</evidence>